<dbReference type="PANTHER" id="PTHR45823:SF1">
    <property type="entry name" value="T-SNARE COILED-COIL HOMOLOGY DOMAIN-CONTAINING PROTEIN"/>
    <property type="match status" value="1"/>
</dbReference>
<organism evidence="2 3">
    <name type="scientific">Cordylochernes scorpioides</name>
    <dbReference type="NCBI Taxonomy" id="51811"/>
    <lineage>
        <taxon>Eukaryota</taxon>
        <taxon>Metazoa</taxon>
        <taxon>Ecdysozoa</taxon>
        <taxon>Arthropoda</taxon>
        <taxon>Chelicerata</taxon>
        <taxon>Arachnida</taxon>
        <taxon>Pseudoscorpiones</taxon>
        <taxon>Cheliferoidea</taxon>
        <taxon>Chernetidae</taxon>
        <taxon>Cordylochernes</taxon>
    </lineage>
</organism>
<dbReference type="EMBL" id="CP092871">
    <property type="protein sequence ID" value="UYV72258.1"/>
    <property type="molecule type" value="Genomic_DNA"/>
</dbReference>
<dbReference type="SUPFAM" id="SSF53098">
    <property type="entry name" value="Ribonuclease H-like"/>
    <property type="match status" value="1"/>
</dbReference>
<feature type="domain" description="Retrotransposon gag" evidence="1">
    <location>
        <begin position="53"/>
        <end position="142"/>
    </location>
</feature>
<accession>A0ABY6KTT9</accession>
<name>A0ABY6KTT9_9ARAC</name>
<dbReference type="InterPro" id="IPR036397">
    <property type="entry name" value="RNaseH_sf"/>
</dbReference>
<dbReference type="Gene3D" id="3.30.420.10">
    <property type="entry name" value="Ribonuclease H-like superfamily/Ribonuclease H"/>
    <property type="match status" value="1"/>
</dbReference>
<protein>
    <recommendedName>
        <fullName evidence="1">Retrotransposon gag domain-containing protein</fullName>
    </recommendedName>
</protein>
<evidence type="ECO:0000313" key="2">
    <source>
        <dbReference type="EMBL" id="UYV72258.1"/>
    </source>
</evidence>
<dbReference type="PANTHER" id="PTHR45823">
    <property type="entry name" value="T-SNARE COILED-COIL HOMOLOGY DOMAIN-CONTAINING PROTEIN"/>
    <property type="match status" value="1"/>
</dbReference>
<dbReference type="Proteomes" id="UP001235939">
    <property type="component" value="Chromosome 09"/>
</dbReference>
<gene>
    <name evidence="2" type="ORF">LAZ67_9002369</name>
</gene>
<keyword evidence="3" id="KW-1185">Reference proteome</keyword>
<sequence>MEREENRPFCHRWRDPTVFSGERGEDSQRWLSDFQRVARYNKWDDSMCLANVIFYLTGTAKCWFENFEEILNSWEEFKIKFCEIFGNKEDTARKAENILRTRAQTSGENVESYIQEVLLLCKQSNPRMSEGEKVSHLIKGVAEEVYQALVGKDISTVDQFVAFCRRVEAFKRMRVAPPRFNRLPNVTTISTAEPENLEALIRRIVREEVQKFMAPPSTFAAQDIDTPSPDLRNVIRSEIQQTLAPISAPRQPESFRPRRQYLPQNDQERLNKTLTDMISMYVDVDQKNWDNILPYVTFAYNTARQETTGYSPFFLVHGREVETPLDSILPYQPAGTAEDYVGHLVTNAEDARMLARLNILQAQSKDKERYDKKHQEVTYKEATPLSFSIAASSPQLETTECFSKIKPPTYDGQTSWKCFKTQFEVVALGNRWNSSEKAINLAASLRGSATEVLQSLPLEQSLDYECLVHALTLRFEDDNFQPYHVVKLKNRRQERDETLRELAADVERLARLAFTDCPRHAQDLLAHQNFVDAIEDPEGQQSVRMSEAKTLQEALIHALKFEAARDATRGYQKVVRLMKADESQEDGKIKEAISQLQRTVQEMKKYVFLRISPGDLSPAHLQTQ</sequence>
<dbReference type="Pfam" id="PF03732">
    <property type="entry name" value="Retrotrans_gag"/>
    <property type="match status" value="1"/>
</dbReference>
<dbReference type="InterPro" id="IPR012337">
    <property type="entry name" value="RNaseH-like_sf"/>
</dbReference>
<evidence type="ECO:0000313" key="3">
    <source>
        <dbReference type="Proteomes" id="UP001235939"/>
    </source>
</evidence>
<dbReference type="InterPro" id="IPR005162">
    <property type="entry name" value="Retrotrans_gag_dom"/>
</dbReference>
<proteinExistence type="predicted"/>
<evidence type="ECO:0000259" key="1">
    <source>
        <dbReference type="Pfam" id="PF03732"/>
    </source>
</evidence>
<reference evidence="2 3" key="1">
    <citation type="submission" date="2022-01" db="EMBL/GenBank/DDBJ databases">
        <title>A chromosomal length assembly of Cordylochernes scorpioides.</title>
        <authorList>
            <person name="Zeh D."/>
            <person name="Zeh J."/>
        </authorList>
    </citation>
    <scope>NUCLEOTIDE SEQUENCE [LARGE SCALE GENOMIC DNA]</scope>
    <source>
        <strain evidence="2">IN4F17</strain>
        <tissue evidence="2">Whole Body</tissue>
    </source>
</reference>